<dbReference type="InterPro" id="IPR006674">
    <property type="entry name" value="HD_domain"/>
</dbReference>
<evidence type="ECO:0000313" key="3">
    <source>
        <dbReference type="Proteomes" id="UP000000438"/>
    </source>
</evidence>
<dbReference type="SUPFAM" id="SSF109604">
    <property type="entry name" value="HD-domain/PDEase-like"/>
    <property type="match status" value="1"/>
</dbReference>
<dbReference type="KEGG" id="pto:PTO1490"/>
<dbReference type="EMBL" id="AE017261">
    <property type="protein sequence ID" value="AAT44075.1"/>
    <property type="molecule type" value="Genomic_DNA"/>
</dbReference>
<dbReference type="GO" id="GO:0008832">
    <property type="term" value="F:dGTPase activity"/>
    <property type="evidence" value="ECO:0007669"/>
    <property type="project" value="TreeGrafter"/>
</dbReference>
<dbReference type="GeneID" id="2844895"/>
<dbReference type="FunCoup" id="Q6KYX7">
    <property type="interactions" value="136"/>
</dbReference>
<dbReference type="PaxDb" id="263820-PTO1490"/>
<dbReference type="Pfam" id="PF19276">
    <property type="entry name" value="HD_assoc_2"/>
    <property type="match status" value="1"/>
</dbReference>
<organism evidence="2 3">
    <name type="scientific">Picrophilus torridus (strain ATCC 700027 / DSM 9790 / JCM 10055 / NBRC 100828 / KAW 2/3)</name>
    <dbReference type="NCBI Taxonomy" id="1122961"/>
    <lineage>
        <taxon>Archaea</taxon>
        <taxon>Methanobacteriati</taxon>
        <taxon>Thermoplasmatota</taxon>
        <taxon>Thermoplasmata</taxon>
        <taxon>Thermoplasmatales</taxon>
        <taxon>Picrophilaceae</taxon>
        <taxon>Picrophilus</taxon>
    </lineage>
</organism>
<accession>Q6KYX7</accession>
<dbReference type="PATRIC" id="fig|263820.9.peg.1545"/>
<dbReference type="InterPro" id="IPR050135">
    <property type="entry name" value="dGTPase-like"/>
</dbReference>
<dbReference type="Proteomes" id="UP000000438">
    <property type="component" value="Chromosome"/>
</dbReference>
<dbReference type="HOGENOM" id="CLU_026821_3_0_2"/>
<sequence>MDYKIIEDPLNGMIKISGVYLELLDSDYFQRLRYIKQLGMCNLVFPGANHTRFEHSIGTMFIARKFMDHLNIDAEEIGIAAMLHDIGHPPFSHSLEDLFHELYGMRHEDMTFKIINGIYPYNDSKIPGIIEKYHYDLKMISDLATGKKSRYSWIISGPVDSDELDYIRRDAFYTGTGINIDYERIINTSSMDNNDLIIEEKGIPAIEAAMIARLIMYKSVYFHKTCRIAQKMLEIAYKNYSYDVKDLKKTDFELMYDMLKYDKSCNIIRNIMNRRLYKVYKRIKYDEDEYKKLSKNIIDVIPPLSFFGSDRIKNNIYVYVNNRKENLKDISPIIRALDDYISNKYIFLMK</sequence>
<gene>
    <name evidence="2" type="ordered locus">PTO1490</name>
</gene>
<dbReference type="InterPro" id="IPR045509">
    <property type="entry name" value="HD_assoc_2"/>
</dbReference>
<reference evidence="2 3" key="1">
    <citation type="journal article" date="2004" name="Proc. Natl. Acad. Sci. U.S.A.">
        <title>Genome sequence of Picrophilus torridus and its implications for life around pH 0.</title>
        <authorList>
            <person name="Futterer O."/>
            <person name="Angelov A."/>
            <person name="Liesegang H."/>
            <person name="Gottschalk G."/>
            <person name="Schleper C."/>
            <person name="Schepers B."/>
            <person name="Dock C."/>
            <person name="Antranikian G."/>
            <person name="Liebl W."/>
        </authorList>
    </citation>
    <scope>NUCLEOTIDE SEQUENCE [LARGE SCALE GENOMIC DNA]</scope>
    <source>
        <strain evidence="3">ATCC 700027 / DSM 9790 / JCM 10055 / NBRC 100828</strain>
    </source>
</reference>
<dbReference type="PANTHER" id="PTHR11373">
    <property type="entry name" value="DEOXYNUCLEOSIDE TRIPHOSPHATE TRIPHOSPHOHYDROLASE"/>
    <property type="match status" value="1"/>
</dbReference>
<evidence type="ECO:0000313" key="2">
    <source>
        <dbReference type="EMBL" id="AAT44075.1"/>
    </source>
</evidence>
<dbReference type="OrthoDB" id="8895at2157"/>
<dbReference type="RefSeq" id="WP_011178291.1">
    <property type="nucleotide sequence ID" value="NC_005877.1"/>
</dbReference>
<dbReference type="AlphaFoldDB" id="Q6KYX7"/>
<proteinExistence type="predicted"/>
<dbReference type="SMART" id="SM00471">
    <property type="entry name" value="HDc"/>
    <property type="match status" value="1"/>
</dbReference>
<protein>
    <submittedName>
        <fullName evidence="2">dGTP triphosphohydrolase</fullName>
    </submittedName>
</protein>
<name>Q6KYX7_PICTO</name>
<dbReference type="eggNOG" id="arCOG04430">
    <property type="taxonomic scope" value="Archaea"/>
</dbReference>
<dbReference type="InterPro" id="IPR003607">
    <property type="entry name" value="HD/PDEase_dom"/>
</dbReference>
<dbReference type="GO" id="GO:0006203">
    <property type="term" value="P:dGTP catabolic process"/>
    <property type="evidence" value="ECO:0007669"/>
    <property type="project" value="TreeGrafter"/>
</dbReference>
<dbReference type="InParanoid" id="Q6KYX7"/>
<dbReference type="PANTHER" id="PTHR11373:SF4">
    <property type="entry name" value="DEOXYNUCLEOSIDE TRIPHOSPHATE TRIPHOSPHOHYDROLASE SAMHD1"/>
    <property type="match status" value="1"/>
</dbReference>
<dbReference type="Gene3D" id="1.10.3210.10">
    <property type="entry name" value="Hypothetical protein af1432"/>
    <property type="match status" value="1"/>
</dbReference>
<dbReference type="Pfam" id="PF01966">
    <property type="entry name" value="HD"/>
    <property type="match status" value="1"/>
</dbReference>
<feature type="domain" description="HD/PDEase" evidence="1">
    <location>
        <begin position="48"/>
        <end position="176"/>
    </location>
</feature>
<dbReference type="CDD" id="cd00077">
    <property type="entry name" value="HDc"/>
    <property type="match status" value="1"/>
</dbReference>
<dbReference type="STRING" id="263820.PTO1490"/>
<evidence type="ECO:0000259" key="1">
    <source>
        <dbReference type="SMART" id="SM00471"/>
    </source>
</evidence>